<feature type="transmembrane region" description="Helical" evidence="1">
    <location>
        <begin position="100"/>
        <end position="126"/>
    </location>
</feature>
<dbReference type="KEGG" id="ssab:SSABA_v1c04820"/>
<keyword evidence="1" id="KW-1133">Transmembrane helix</keyword>
<reference evidence="2 3" key="1">
    <citation type="journal article" date="2014" name="Genome Biol. Evol.">
        <title>Molecular evolution of the substrate utilization strategies and putative virulence factors in mosquito-associated Spiroplasma species.</title>
        <authorList>
            <person name="Chang T.H."/>
            <person name="Lo W.S."/>
            <person name="Ku C."/>
            <person name="Chen L.L."/>
            <person name="Kuo C.H."/>
        </authorList>
    </citation>
    <scope>NUCLEOTIDE SEQUENCE [LARGE SCALE GENOMIC DNA]</scope>
    <source>
        <strain evidence="2">Ar-1343</strain>
    </source>
</reference>
<dbReference type="HOGENOM" id="CLU_576058_0_0_14"/>
<dbReference type="STRING" id="1276257.SSABA_v1c04820"/>
<proteinExistence type="predicted"/>
<dbReference type="Proteomes" id="UP000019265">
    <property type="component" value="Chromosome"/>
</dbReference>
<keyword evidence="1" id="KW-0472">Membrane</keyword>
<dbReference type="PATRIC" id="fig|1276257.3.peg.492"/>
<dbReference type="EMBL" id="CP006934">
    <property type="protein sequence ID" value="AHI53889.1"/>
    <property type="molecule type" value="Genomic_DNA"/>
</dbReference>
<feature type="transmembrane region" description="Helical" evidence="1">
    <location>
        <begin position="160"/>
        <end position="188"/>
    </location>
</feature>
<protein>
    <recommendedName>
        <fullName evidence="4">Transmembrane protein</fullName>
    </recommendedName>
</protein>
<keyword evidence="1" id="KW-0812">Transmembrane</keyword>
<evidence type="ECO:0000256" key="1">
    <source>
        <dbReference type="SAM" id="Phobius"/>
    </source>
</evidence>
<dbReference type="OrthoDB" id="388202at2"/>
<evidence type="ECO:0000313" key="2">
    <source>
        <dbReference type="EMBL" id="AHI53889.1"/>
    </source>
</evidence>
<accession>W6AJJ2</accession>
<gene>
    <name evidence="2" type="ORF">SSABA_v1c04820</name>
</gene>
<evidence type="ECO:0008006" key="4">
    <source>
        <dbReference type="Google" id="ProtNLM"/>
    </source>
</evidence>
<name>W6AJJ2_9MOLU</name>
<organism evidence="2 3">
    <name type="scientific">Spiroplasma sabaudiense Ar-1343</name>
    <dbReference type="NCBI Taxonomy" id="1276257"/>
    <lineage>
        <taxon>Bacteria</taxon>
        <taxon>Bacillati</taxon>
        <taxon>Mycoplasmatota</taxon>
        <taxon>Mollicutes</taxon>
        <taxon>Entomoplasmatales</taxon>
        <taxon>Spiroplasmataceae</taxon>
        <taxon>Spiroplasma</taxon>
    </lineage>
</organism>
<dbReference type="RefSeq" id="WP_025251030.1">
    <property type="nucleotide sequence ID" value="NZ_CP006934.1"/>
</dbReference>
<sequence length="474" mass="55030">MQKKYIWAFENKNAKSIFILALVQGIFLSILASLFFFSFDLINFIKINEMNYEIFKLIFDLLLAPLIIAAALFVFIGLLYKINQKDKSREDMDHDLESKLAKNITFTSSILIVIALLSLISIFQVINWNQQIAYYSEIFKFAWIPALLQEVDINNMIKLVVSYLLLTPVFIISITLFVKTVILVNFVAKDPVSIFKSDYILPTKKLMTTEELKAKSSKAKKVSRNQNSNDKDQLKDIGPISDFKNFNERMAAEKNHWDELTKVDGININLTKEISDLEDFDIELKKKCEKFLQMVIKIYEKGKNVNNDMYKKFKITYSALIDNSLDYKLGEVKASISDYIDFTNEADVKFVNKIEDLINADSGILNDYKDIFKTLISKYRSGIKHWDLFEAEVAIEQIFAMALNFSNLIPKVGFCIKHRLVNNFDSIEKEYQIITKMDFARDNKKYDSYKLICEDAIIKMSPIKNKITKFIEEL</sequence>
<feature type="transmembrane region" description="Helical" evidence="1">
    <location>
        <begin position="16"/>
        <end position="37"/>
    </location>
</feature>
<keyword evidence="3" id="KW-1185">Reference proteome</keyword>
<feature type="transmembrane region" description="Helical" evidence="1">
    <location>
        <begin position="57"/>
        <end position="80"/>
    </location>
</feature>
<dbReference type="AlphaFoldDB" id="W6AJJ2"/>
<evidence type="ECO:0000313" key="3">
    <source>
        <dbReference type="Proteomes" id="UP000019265"/>
    </source>
</evidence>